<dbReference type="AlphaFoldDB" id="W2CM74"/>
<feature type="region of interest" description="Disordered" evidence="1">
    <location>
        <begin position="1"/>
        <end position="33"/>
    </location>
</feature>
<protein>
    <submittedName>
        <fullName evidence="3">Uncharacterized protein</fullName>
    </submittedName>
</protein>
<evidence type="ECO:0000313" key="4">
    <source>
        <dbReference type="Proteomes" id="UP000018874"/>
    </source>
</evidence>
<keyword evidence="4" id="KW-1185">Reference proteome</keyword>
<gene>
    <name evidence="3" type="ORF">T231_13630</name>
    <name evidence="2" type="ORF">T231_13780</name>
</gene>
<dbReference type="EMBL" id="AYYD01001203">
    <property type="protein sequence ID" value="ETK08235.1"/>
    <property type="molecule type" value="Genomic_DNA"/>
</dbReference>
<dbReference type="Proteomes" id="UP000018874">
    <property type="component" value="Unassembled WGS sequence"/>
</dbReference>
<comment type="caution">
    <text evidence="3">The sequence shown here is derived from an EMBL/GenBank/DDBJ whole genome shotgun (WGS) entry which is preliminary data.</text>
</comment>
<name>W2CM74_9BACT</name>
<proteinExistence type="predicted"/>
<evidence type="ECO:0000256" key="1">
    <source>
        <dbReference type="SAM" id="MobiDB-lite"/>
    </source>
</evidence>
<sequence length="102" mass="11530">MGLEVDAKTCRDSRSERIDVRAEEEQSAAADDKEQVIRQEQLYTEMQPAAPDYARTALCSLSMSTFDWRTLVASIRIFSRTSGWISPDKTLVNRHAYSAGNK</sequence>
<dbReference type="EMBL" id="AYYD01001202">
    <property type="protein sequence ID" value="ETK08260.1"/>
    <property type="molecule type" value="Genomic_DNA"/>
</dbReference>
<accession>W2CM74</accession>
<reference evidence="3 4" key="1">
    <citation type="submission" date="2013-11" db="EMBL/GenBank/DDBJ databases">
        <title>Single cell genomics of uncultured Tannerella BU063 (oral taxon 286).</title>
        <authorList>
            <person name="Beall C.J."/>
            <person name="Campbell A.G."/>
            <person name="Griffen A.L."/>
            <person name="Podar M."/>
            <person name="Leys E.J."/>
        </authorList>
    </citation>
    <scope>NUCLEOTIDE SEQUENCE [LARGE SCALE GENOMIC DNA]</scope>
    <source>
        <strain evidence="3">Cell 6/7/9</strain>
    </source>
</reference>
<evidence type="ECO:0000313" key="3">
    <source>
        <dbReference type="EMBL" id="ETK08260.1"/>
    </source>
</evidence>
<organism evidence="3 4">
    <name type="scientific">Tannerella sp. oral taxon BU063 isolate Cell 6/7/9</name>
    <dbReference type="NCBI Taxonomy" id="1411021"/>
    <lineage>
        <taxon>Bacteria</taxon>
        <taxon>Pseudomonadati</taxon>
        <taxon>Bacteroidota</taxon>
        <taxon>Bacteroidia</taxon>
        <taxon>Bacteroidales</taxon>
        <taxon>Tannerellaceae</taxon>
        <taxon>Tannerella</taxon>
    </lineage>
</organism>
<evidence type="ECO:0000313" key="2">
    <source>
        <dbReference type="EMBL" id="ETK08235.1"/>
    </source>
</evidence>